<dbReference type="EnsemblBacteria" id="BAC50273">
    <property type="protein sequence ID" value="BAC50273"/>
    <property type="gene ID" value="BAC50273"/>
</dbReference>
<evidence type="ECO:0000256" key="1">
    <source>
        <dbReference type="SAM" id="MobiDB-lite"/>
    </source>
</evidence>
<proteinExistence type="predicted"/>
<organism evidence="2 3">
    <name type="scientific">Bradyrhizobium diazoefficiens (strain JCM 10833 / BCRC 13528 / IAM 13628 / NBRC 14792 / USDA 110)</name>
    <dbReference type="NCBI Taxonomy" id="224911"/>
    <lineage>
        <taxon>Bacteria</taxon>
        <taxon>Pseudomonadati</taxon>
        <taxon>Pseudomonadota</taxon>
        <taxon>Alphaproteobacteria</taxon>
        <taxon>Hyphomicrobiales</taxon>
        <taxon>Nitrobacteraceae</taxon>
        <taxon>Bradyrhizobium</taxon>
    </lineage>
</organism>
<dbReference type="AlphaFoldDB" id="Q89KA1"/>
<dbReference type="KEGG" id="bja:bll5008"/>
<name>Q89KA1_BRADU</name>
<evidence type="ECO:0000313" key="3">
    <source>
        <dbReference type="Proteomes" id="UP000002526"/>
    </source>
</evidence>
<reference evidence="3" key="1">
    <citation type="journal article" date="2002" name="DNA Res.">
        <title>Complete genomic sequence of nitrogen-fixing symbiotic bacterium Bradyrhizobium japonicum USDA110.</title>
        <authorList>
            <person name="Kaneko T."/>
            <person name="Nakamura Y."/>
            <person name="Sato S."/>
            <person name="Minamisawa K."/>
            <person name="Uchiumi T."/>
            <person name="Sasamoto S."/>
            <person name="Watanabe A."/>
            <person name="Idesawa K."/>
            <person name="Iriguchi M."/>
            <person name="Kawashima K."/>
            <person name="Kohara M."/>
            <person name="Matsumoto M."/>
            <person name="Shimpo S."/>
            <person name="Tsuruoka H."/>
            <person name="Wada T."/>
            <person name="Yamada M."/>
            <person name="Tabata S."/>
        </authorList>
    </citation>
    <scope>NUCLEOTIDE SEQUENCE [LARGE SCALE GENOMIC DNA]</scope>
    <source>
        <strain evidence="3">JCM 10833 / BCRC 13528 / IAM 13628 / NBRC 14792 / USDA 110</strain>
    </source>
</reference>
<accession>Q89KA1</accession>
<keyword evidence="3" id="KW-1185">Reference proteome</keyword>
<feature type="region of interest" description="Disordered" evidence="1">
    <location>
        <begin position="17"/>
        <end position="36"/>
    </location>
</feature>
<dbReference type="HOGENOM" id="CLU_1432025_0_0_5"/>
<evidence type="ECO:0000313" key="2">
    <source>
        <dbReference type="EMBL" id="BAC50273.1"/>
    </source>
</evidence>
<dbReference type="EMBL" id="BA000040">
    <property type="protein sequence ID" value="BAC50273.1"/>
    <property type="molecule type" value="Genomic_DNA"/>
</dbReference>
<dbReference type="Proteomes" id="UP000002526">
    <property type="component" value="Chromosome"/>
</dbReference>
<protein>
    <submittedName>
        <fullName evidence="2">Bll5008 protein</fullName>
    </submittedName>
</protein>
<dbReference type="InParanoid" id="Q89KA1"/>
<gene>
    <name evidence="2" type="ordered locus">bll5008</name>
</gene>
<sequence>MERQNCRRAWFSVQPVGRLTNGSSKKPENHVGRRGAQRCTLQSLPNPAHDASEGVGSRTKLGSLPQLVDAELSVVLRYSTDDPPEVPDLPGWKLTCERLIRCNNLIQLESRFGRSGFCYNFNARLRIRCVALVDEISIFTSQAFATSVAVGLRREGRDTQHPSGIDWRGEKEVFHGRLRKAEVWLQCCA</sequence>